<organism evidence="5 6">
    <name type="scientific">Polarella glacialis</name>
    <name type="common">Dinoflagellate</name>
    <dbReference type="NCBI Taxonomy" id="89957"/>
    <lineage>
        <taxon>Eukaryota</taxon>
        <taxon>Sar</taxon>
        <taxon>Alveolata</taxon>
        <taxon>Dinophyceae</taxon>
        <taxon>Suessiales</taxon>
        <taxon>Suessiaceae</taxon>
        <taxon>Polarella</taxon>
    </lineage>
</organism>
<proteinExistence type="predicted"/>
<comment type="subcellular location">
    <subcellularLocation>
        <location evidence="1">Plastid</location>
        <location evidence="1">Chloroplast</location>
    </subcellularLocation>
</comment>
<evidence type="ECO:0000256" key="4">
    <source>
        <dbReference type="SAM" id="Phobius"/>
    </source>
</evidence>
<reference evidence="5" key="1">
    <citation type="submission" date="2021-02" db="EMBL/GenBank/DDBJ databases">
        <authorList>
            <person name="Dougan E. K."/>
            <person name="Rhodes N."/>
            <person name="Thang M."/>
            <person name="Chan C."/>
        </authorList>
    </citation>
    <scope>NUCLEOTIDE SEQUENCE</scope>
</reference>
<comment type="caution">
    <text evidence="5">The sequence shown here is derived from an EMBL/GenBank/DDBJ whole genome shotgun (WGS) entry which is preliminary data.</text>
</comment>
<name>A0A813I923_POLGL</name>
<evidence type="ECO:0000313" key="6">
    <source>
        <dbReference type="Proteomes" id="UP000626109"/>
    </source>
</evidence>
<gene>
    <name evidence="5" type="ORF">PGLA2088_LOCUS5845</name>
</gene>
<evidence type="ECO:0000256" key="3">
    <source>
        <dbReference type="ARBA" id="ARBA00022640"/>
    </source>
</evidence>
<dbReference type="EMBL" id="CAJNNW010005682">
    <property type="protein sequence ID" value="CAE8647627.1"/>
    <property type="molecule type" value="Genomic_DNA"/>
</dbReference>
<evidence type="ECO:0000256" key="2">
    <source>
        <dbReference type="ARBA" id="ARBA00022528"/>
    </source>
</evidence>
<dbReference type="Proteomes" id="UP000626109">
    <property type="component" value="Unassembled WGS sequence"/>
</dbReference>
<keyword evidence="4" id="KW-0472">Membrane</keyword>
<dbReference type="AlphaFoldDB" id="A0A813I923"/>
<dbReference type="PANTHER" id="PTHR33926:SF4">
    <property type="entry name" value="PROTEIN TIC 22, CHLOROPLASTIC"/>
    <property type="match status" value="1"/>
</dbReference>
<evidence type="ECO:0000313" key="5">
    <source>
        <dbReference type="EMBL" id="CAE8647627.1"/>
    </source>
</evidence>
<dbReference type="Pfam" id="PF04278">
    <property type="entry name" value="Tic22"/>
    <property type="match status" value="1"/>
</dbReference>
<dbReference type="GO" id="GO:0009507">
    <property type="term" value="C:chloroplast"/>
    <property type="evidence" value="ECO:0007669"/>
    <property type="project" value="UniProtKB-SubCell"/>
</dbReference>
<evidence type="ECO:0000256" key="1">
    <source>
        <dbReference type="ARBA" id="ARBA00004229"/>
    </source>
</evidence>
<keyword evidence="2" id="KW-0150">Chloroplast</keyword>
<keyword evidence="3" id="KW-0934">Plastid</keyword>
<protein>
    <submittedName>
        <fullName evidence="5">Uncharacterized protein</fullName>
    </submittedName>
</protein>
<dbReference type="Gene3D" id="3.40.1350.100">
    <property type="match status" value="1"/>
</dbReference>
<keyword evidence="4" id="KW-0812">Transmembrane</keyword>
<sequence>MIVVGSCKARHAVRLKLGKTAITVGLYAVFVWALFGNTSIGFLSTLPSRKVANLQLTSMRVPPAEFVRSSDQDELLRRRSLINFAVGGLLSGAVAYPNVAVGSPSSESTRVNDLIEAVDVFAVTDMDGSPMLEPDPSGKLVGRFWLDQAAAVERLAKFKEAAAEAGDVKSMEVRQIPLSEVYLQLIVGGNEAQLGGQLRIEPLPREVRNAQQILAGAYLGPSGTVPLFFCSTLVLESRGISFVPAFLREKDLLETLKKAGGTGARTEITTLQNVAEKLGEQAKSGTDVGSAPQLRVVSDIGKIQNGVQASKL</sequence>
<dbReference type="PANTHER" id="PTHR33926">
    <property type="entry name" value="PROTEIN TIC 22, CHLOROPLASTIC"/>
    <property type="match status" value="1"/>
</dbReference>
<keyword evidence="4" id="KW-1133">Transmembrane helix</keyword>
<feature type="transmembrane region" description="Helical" evidence="4">
    <location>
        <begin position="21"/>
        <end position="43"/>
    </location>
</feature>
<accession>A0A813I923</accession>
<dbReference type="InterPro" id="IPR007378">
    <property type="entry name" value="Tic22-like"/>
</dbReference>
<dbReference type="GO" id="GO:0015031">
    <property type="term" value="P:protein transport"/>
    <property type="evidence" value="ECO:0007669"/>
    <property type="project" value="InterPro"/>
</dbReference>